<reference evidence="2" key="4">
    <citation type="submission" date="2023-04" db="EMBL/GenBank/DDBJ databases">
        <title>Genomic analysis of Lactococcus garvieae isolates.</title>
        <authorList>
            <person name="Zhanghang C."/>
        </authorList>
    </citation>
    <scope>NUCLEOTIDE SEQUENCE</scope>
    <source>
        <strain evidence="2">ZB-1</strain>
    </source>
</reference>
<dbReference type="EMBL" id="BLXU01000001">
    <property type="protein sequence ID" value="GFO50780.1"/>
    <property type="molecule type" value="Genomic_DNA"/>
</dbReference>
<dbReference type="Proteomes" id="UP000504756">
    <property type="component" value="Unassembled WGS sequence"/>
</dbReference>
<dbReference type="eggNOG" id="ENOG5032QBM">
    <property type="taxonomic scope" value="Bacteria"/>
</dbReference>
<dbReference type="GeneID" id="89495608"/>
<dbReference type="EMBL" id="CP118627">
    <property type="protein sequence ID" value="WEA14807.1"/>
    <property type="molecule type" value="Genomic_DNA"/>
</dbReference>
<dbReference type="SUPFAM" id="SSF143100">
    <property type="entry name" value="TTHA1013/TTHA0281-like"/>
    <property type="match status" value="1"/>
</dbReference>
<dbReference type="AlphaFoldDB" id="A0A098CTB2"/>
<evidence type="ECO:0000313" key="4">
    <source>
        <dbReference type="EMBL" id="WEA14807.1"/>
    </source>
</evidence>
<proteinExistence type="predicted"/>
<dbReference type="Proteomes" id="UP000181969">
    <property type="component" value="Unassembled WGS sequence"/>
</dbReference>
<dbReference type="Proteomes" id="UP001157396">
    <property type="component" value="Unassembled WGS sequence"/>
</dbReference>
<accession>A0A098CTB2</accession>
<reference evidence="4" key="3">
    <citation type="submission" date="2023-02" db="EMBL/GenBank/DDBJ databases">
        <title>Comparative genomics and fermentation flavor characterization of five lactic acid bacteria reveal flavor biosynthesis metabolic pathways in fermented muskmelon puree.</title>
        <authorList>
            <person name="Yuan L."/>
            <person name="Li M."/>
            <person name="Xu X."/>
            <person name="Lao F."/>
            <person name="Wu J."/>
        </authorList>
    </citation>
    <scope>NUCLEOTIDE SEQUENCE</scope>
    <source>
        <strain evidence="4">Pa-2</strain>
    </source>
</reference>
<dbReference type="Proteomes" id="UP001217324">
    <property type="component" value="Chromosome"/>
</dbReference>
<dbReference type="RefSeq" id="WP_016170924.1">
    <property type="nucleotide sequence ID" value="NZ_AP026069.1"/>
</dbReference>
<dbReference type="EMBL" id="FOTJ01000001">
    <property type="protein sequence ID" value="SFL10569.1"/>
    <property type="molecule type" value="Genomic_DNA"/>
</dbReference>
<evidence type="ECO:0000313" key="1">
    <source>
        <dbReference type="EMBL" id="GFO50780.1"/>
    </source>
</evidence>
<evidence type="ECO:0000313" key="5">
    <source>
        <dbReference type="Proteomes" id="UP000181969"/>
    </source>
</evidence>
<dbReference type="EMBL" id="JARYTV010000001">
    <property type="protein sequence ID" value="MDH7958981.1"/>
    <property type="molecule type" value="Genomic_DNA"/>
</dbReference>
<evidence type="ECO:0000313" key="6">
    <source>
        <dbReference type="Proteomes" id="UP000504756"/>
    </source>
</evidence>
<name>A0A098CTB2_9LACT</name>
<evidence type="ECO:0000313" key="3">
    <source>
        <dbReference type="EMBL" id="SFL10569.1"/>
    </source>
</evidence>
<dbReference type="InterPro" id="IPR035069">
    <property type="entry name" value="TTHA1013/TTHA0281-like"/>
</dbReference>
<reference evidence="1 6" key="2">
    <citation type="submission" date="2020-06" db="EMBL/GenBank/DDBJ databases">
        <title>Draft genome sequence of Lactic acid bacteria from Okinawan-style tofu.</title>
        <authorList>
            <person name="Takara I."/>
            <person name="Ikematsu S."/>
        </authorList>
    </citation>
    <scope>NUCLEOTIDE SEQUENCE [LARGE SCALE GENOMIC DNA]</scope>
    <source>
        <strain evidence="6">lg38</strain>
        <strain evidence="1">Lg38</strain>
    </source>
</reference>
<sequence>MTFTNKNKNFKYTVSLDTSKDIFKVFLANDPAVYGLGRTIEEAMHNLEELA</sequence>
<evidence type="ECO:0000313" key="2">
    <source>
        <dbReference type="EMBL" id="MDH7958981.1"/>
    </source>
</evidence>
<protein>
    <submittedName>
        <fullName evidence="1">Uncharacterized protein</fullName>
    </submittedName>
</protein>
<reference evidence="3 5" key="1">
    <citation type="submission" date="2016-10" db="EMBL/GenBank/DDBJ databases">
        <authorList>
            <person name="de Groot N.N."/>
        </authorList>
    </citation>
    <scope>NUCLEOTIDE SEQUENCE [LARGE SCALE GENOMIC DNA]</scope>
    <source>
        <strain evidence="3 5">M79</strain>
    </source>
</reference>
<gene>
    <name evidence="1" type="ORF">ikelab_00550</name>
    <name evidence="4" type="ORF">PWF74_04685</name>
    <name evidence="2" type="ORF">QHR29_00635</name>
    <name evidence="3" type="ORF">SAMN05216438_101275</name>
</gene>
<organism evidence="1 6">
    <name type="scientific">Lactococcus garvieae</name>
    <dbReference type="NCBI Taxonomy" id="1363"/>
    <lineage>
        <taxon>Bacteria</taxon>
        <taxon>Bacillati</taxon>
        <taxon>Bacillota</taxon>
        <taxon>Bacilli</taxon>
        <taxon>Lactobacillales</taxon>
        <taxon>Streptococcaceae</taxon>
        <taxon>Lactococcus</taxon>
    </lineage>
</organism>